<dbReference type="PANTHER" id="PTHR10117">
    <property type="entry name" value="TRANSIENT RECEPTOR POTENTIAL CHANNEL"/>
    <property type="match status" value="1"/>
</dbReference>
<gene>
    <name evidence="7" type="ORF">XAT740_LOCUS2522</name>
</gene>
<dbReference type="Gene3D" id="1.25.40.20">
    <property type="entry name" value="Ankyrin repeat-containing domain"/>
    <property type="match status" value="1"/>
</dbReference>
<keyword evidence="3" id="KW-0406">Ion transport</keyword>
<feature type="transmembrane region" description="Helical" evidence="5">
    <location>
        <begin position="449"/>
        <end position="470"/>
    </location>
</feature>
<evidence type="ECO:0000256" key="2">
    <source>
        <dbReference type="ARBA" id="ARBA00022737"/>
    </source>
</evidence>
<dbReference type="SMART" id="SM00248">
    <property type="entry name" value="ANK"/>
    <property type="match status" value="3"/>
</dbReference>
<dbReference type="InterPro" id="IPR013555">
    <property type="entry name" value="TRP_dom"/>
</dbReference>
<dbReference type="AlphaFoldDB" id="A0A813RY16"/>
<dbReference type="GO" id="GO:0015279">
    <property type="term" value="F:store-operated calcium channel activity"/>
    <property type="evidence" value="ECO:0007669"/>
    <property type="project" value="TreeGrafter"/>
</dbReference>
<keyword evidence="5" id="KW-1133">Transmembrane helix</keyword>
<dbReference type="Proteomes" id="UP000663828">
    <property type="component" value="Unassembled WGS sequence"/>
</dbReference>
<keyword evidence="5" id="KW-0472">Membrane</keyword>
<dbReference type="InterPro" id="IPR036770">
    <property type="entry name" value="Ankyrin_rpt-contain_sf"/>
</dbReference>
<evidence type="ECO:0000256" key="4">
    <source>
        <dbReference type="ARBA" id="ARBA00023303"/>
    </source>
</evidence>
<feature type="transmembrane region" description="Helical" evidence="5">
    <location>
        <begin position="566"/>
        <end position="586"/>
    </location>
</feature>
<keyword evidence="5" id="KW-0812">Transmembrane</keyword>
<keyword evidence="8" id="KW-1185">Reference proteome</keyword>
<accession>A0A813RY16</accession>
<dbReference type="GO" id="GO:0051480">
    <property type="term" value="P:regulation of cytosolic calcium ion concentration"/>
    <property type="evidence" value="ECO:0007669"/>
    <property type="project" value="TreeGrafter"/>
</dbReference>
<name>A0A813RY16_ADIRI</name>
<dbReference type="GO" id="GO:0070679">
    <property type="term" value="F:inositol 1,4,5 trisphosphate binding"/>
    <property type="evidence" value="ECO:0007669"/>
    <property type="project" value="TreeGrafter"/>
</dbReference>
<sequence>MAQRRRHCAYQKLTTSPSTTTYTYRNRTFDDLTDLFIFACSNGNYVLVYKLLEEGEVKADVMNKMGKSVLQLAIENEHYEVVKILLDRIPYEQYRDALLSAIYLDHTNIANLILKHPVYQTFSGGFLDPTDPKAHDESQFSSDITPLILAAQLNRLPIVHYLLAHGERIKRPHQNTCVCTECIGESQTDPFRQAQNRLSAYRGLASEVYIALLYPDPILQAFQLGQELRKLSKTERYYAAEYKKLAEQLSIFTARLLDNVRGYEELEIILNKTGLPNEEKYENLARFDLAIQYKEKPFVSHSNCQQKLTDHWYEHLSITQNTNIFKQVVFYLAYLICFPFLAIIHYFFPNSKMGSLCQQPNLKFKAYIASYLIFIALIIASSFVSASYLEKTRFLSDHDLKIYMNYIRLIYKNVQLRNRIIGLENNANNYTISSVIACDLSLRPLIPNAFHIITSIWVIGFSCSEFKQIVSIGLHVYLKVPSNYVDCSMNLLYVFYFIFLYSSIIYTRLAMNTFQSDAYWDRLAHYNTLPNVEKEHIISQTRHILYWLNADRFYWKSGDLQNLAEAFFAMGNVASICRMCFLLPVIPFVGPLQVMLDYMMVDIAKWIFIIVILFTAFACALYLIFSYFAVVLQQQNNLIQEISNVTSSVILSNITSLSQAQCPQYFYELVNQSIPLIMVTVQNTDDDSSNGFCSSIDSYPGISYFGQSFSSTLLTTFFSLFGVIGDGSSNRGYELQTSSCYQADSGGYSSDYDVFTSNLGFFIYGLFAFTCVTVLINTLIAMLEGTIEDIDDRADIEWKYARSKLYIEYIRAGYSLPVPLNILPTPTTIMNYVKRIRQMISTRKFSFDDKPALPMTNPKDYAENFKKNLRQNRRPSETFIHQGIFNRQESFNSNKKLTYKLVIERVVKRFLLYYKDPRIGLSSTTRALEFKELRNDISALHLELINDIDEYDDVYMSMEESMSQFNETLNEYFDLQEMKQYLDSQKL</sequence>
<dbReference type="Pfam" id="PF12796">
    <property type="entry name" value="Ank_2"/>
    <property type="match status" value="1"/>
</dbReference>
<dbReference type="SMART" id="SM01420">
    <property type="entry name" value="TRP_2"/>
    <property type="match status" value="1"/>
</dbReference>
<feature type="transmembrane region" description="Helical" evidence="5">
    <location>
        <begin position="328"/>
        <end position="348"/>
    </location>
</feature>
<evidence type="ECO:0000313" key="8">
    <source>
        <dbReference type="Proteomes" id="UP000663828"/>
    </source>
</evidence>
<dbReference type="PRINTS" id="PR01097">
    <property type="entry name" value="TRNSRECEPTRP"/>
</dbReference>
<dbReference type="GO" id="GO:0034703">
    <property type="term" value="C:cation channel complex"/>
    <property type="evidence" value="ECO:0007669"/>
    <property type="project" value="TreeGrafter"/>
</dbReference>
<keyword evidence="1" id="KW-0813">Transport</keyword>
<feature type="domain" description="Transient receptor ion channel" evidence="6">
    <location>
        <begin position="177"/>
        <end position="239"/>
    </location>
</feature>
<reference evidence="7" key="1">
    <citation type="submission" date="2021-02" db="EMBL/GenBank/DDBJ databases">
        <authorList>
            <person name="Nowell W R."/>
        </authorList>
    </citation>
    <scope>NUCLEOTIDE SEQUENCE</scope>
</reference>
<keyword evidence="4" id="KW-0407">Ion channel</keyword>
<proteinExistence type="predicted"/>
<dbReference type="SUPFAM" id="SSF48403">
    <property type="entry name" value="Ankyrin repeat"/>
    <property type="match status" value="1"/>
</dbReference>
<feature type="transmembrane region" description="Helical" evidence="5">
    <location>
        <begin position="368"/>
        <end position="389"/>
    </location>
</feature>
<comment type="caution">
    <text evidence="7">The sequence shown here is derived from an EMBL/GenBank/DDBJ whole genome shotgun (WGS) entry which is preliminary data.</text>
</comment>
<dbReference type="EMBL" id="CAJNOR010000088">
    <property type="protein sequence ID" value="CAF0791821.1"/>
    <property type="molecule type" value="Genomic_DNA"/>
</dbReference>
<feature type="transmembrane region" description="Helical" evidence="5">
    <location>
        <begin position="606"/>
        <end position="630"/>
    </location>
</feature>
<feature type="transmembrane region" description="Helical" evidence="5">
    <location>
        <begin position="704"/>
        <end position="724"/>
    </location>
</feature>
<evidence type="ECO:0000313" key="7">
    <source>
        <dbReference type="EMBL" id="CAF0791821.1"/>
    </source>
</evidence>
<evidence type="ECO:0000256" key="5">
    <source>
        <dbReference type="SAM" id="Phobius"/>
    </source>
</evidence>
<dbReference type="GO" id="GO:0005886">
    <property type="term" value="C:plasma membrane"/>
    <property type="evidence" value="ECO:0007669"/>
    <property type="project" value="TreeGrafter"/>
</dbReference>
<feature type="transmembrane region" description="Helical" evidence="5">
    <location>
        <begin position="490"/>
        <end position="509"/>
    </location>
</feature>
<dbReference type="InterPro" id="IPR002153">
    <property type="entry name" value="TRPC_channel"/>
</dbReference>
<organism evidence="7 8">
    <name type="scientific">Adineta ricciae</name>
    <name type="common">Rotifer</name>
    <dbReference type="NCBI Taxonomy" id="249248"/>
    <lineage>
        <taxon>Eukaryota</taxon>
        <taxon>Metazoa</taxon>
        <taxon>Spiralia</taxon>
        <taxon>Gnathifera</taxon>
        <taxon>Rotifera</taxon>
        <taxon>Eurotatoria</taxon>
        <taxon>Bdelloidea</taxon>
        <taxon>Adinetida</taxon>
        <taxon>Adinetidae</taxon>
        <taxon>Adineta</taxon>
    </lineage>
</organism>
<dbReference type="Pfam" id="PF08344">
    <property type="entry name" value="TRP_2"/>
    <property type="match status" value="1"/>
</dbReference>
<evidence type="ECO:0000256" key="3">
    <source>
        <dbReference type="ARBA" id="ARBA00023065"/>
    </source>
</evidence>
<dbReference type="PANTHER" id="PTHR10117:SF54">
    <property type="entry name" value="TRANSIENT RECEPTOR POTENTIAL-GAMMA PROTEIN"/>
    <property type="match status" value="1"/>
</dbReference>
<feature type="transmembrane region" description="Helical" evidence="5">
    <location>
        <begin position="761"/>
        <end position="783"/>
    </location>
</feature>
<dbReference type="InterPro" id="IPR002110">
    <property type="entry name" value="Ankyrin_rpt"/>
</dbReference>
<keyword evidence="2" id="KW-0677">Repeat</keyword>
<protein>
    <recommendedName>
        <fullName evidence="6">Transient receptor ion channel domain-containing protein</fullName>
    </recommendedName>
</protein>
<evidence type="ECO:0000256" key="1">
    <source>
        <dbReference type="ARBA" id="ARBA00022448"/>
    </source>
</evidence>
<evidence type="ECO:0000259" key="6">
    <source>
        <dbReference type="SMART" id="SM01420"/>
    </source>
</evidence>